<protein>
    <submittedName>
        <fullName evidence="6">TRZ/ATZ family hydrolase</fullName>
    </submittedName>
</protein>
<keyword evidence="3 6" id="KW-0378">Hydrolase</keyword>
<keyword evidence="4" id="KW-0862">Zinc</keyword>
<sequence length="445" mass="49027">MNNSSPKTVDTLIHAQWIIPIRPAKTQLQQHSLAIKDGIIVDLLPTELAKQQYCSADTQELEQHLLMPGLVNAHGHAAMSLFRGMADDQELHTWLQDHIWPAEAQWISDEFVKDGSLLAIAEMLRSGTTCYSDMYFFPDAAAEAVLNSGIRAQFCFPVLDFPSAWGRDADDYISKGLAARDKWQHHQLLDFAFGPHAPYTVSDEPFIRIATLAAELDIGIQIHCHETQQEVDDALAKDGERPLARLNRLGLLGPSTQLVHMTALNHADIELVRQSGAHVVHCPASNLKLASGFCPTHQLMEHNINVALGTDGAASNNNLDLFSEMHTAALLAKAVSGNAAAVSDWQALEMATLAGAKALGLQHKIGSLEAGKQADFIAIDMSNIEQQPIYQPISQMVYTHNASNVQHSWVAGQQVLRNRQPTQINLARLVQKAQQWRDKIQPTQP</sequence>
<dbReference type="PANTHER" id="PTHR43794:SF11">
    <property type="entry name" value="AMIDOHYDROLASE-RELATED DOMAIN-CONTAINING PROTEIN"/>
    <property type="match status" value="1"/>
</dbReference>
<dbReference type="NCBIfam" id="NF006549">
    <property type="entry name" value="PRK09045.1"/>
    <property type="match status" value="1"/>
</dbReference>
<dbReference type="SUPFAM" id="SSF51338">
    <property type="entry name" value="Composite domain of metallo-dependent hydrolases"/>
    <property type="match status" value="1"/>
</dbReference>
<comment type="similarity">
    <text evidence="1">Belongs to the metallo-dependent hydrolases superfamily. ATZ/TRZ family.</text>
</comment>
<dbReference type="PANTHER" id="PTHR43794">
    <property type="entry name" value="AMINOHYDROLASE SSNA-RELATED"/>
    <property type="match status" value="1"/>
</dbReference>
<dbReference type="GO" id="GO:0019239">
    <property type="term" value="F:deaminase activity"/>
    <property type="evidence" value="ECO:0007669"/>
    <property type="project" value="UniProtKB-ARBA"/>
</dbReference>
<evidence type="ECO:0000259" key="5">
    <source>
        <dbReference type="Pfam" id="PF01979"/>
    </source>
</evidence>
<gene>
    <name evidence="6" type="ORF">O0V09_17010</name>
</gene>
<evidence type="ECO:0000256" key="1">
    <source>
        <dbReference type="ARBA" id="ARBA00006745"/>
    </source>
</evidence>
<dbReference type="RefSeq" id="WP_258332858.1">
    <property type="nucleotide sequence ID" value="NZ_JAPTGG010000018.1"/>
</dbReference>
<dbReference type="InterPro" id="IPR032466">
    <property type="entry name" value="Metal_Hydrolase"/>
</dbReference>
<dbReference type="Gene3D" id="3.20.20.140">
    <property type="entry name" value="Metal-dependent hydrolases"/>
    <property type="match status" value="1"/>
</dbReference>
<dbReference type="SUPFAM" id="SSF51556">
    <property type="entry name" value="Metallo-dependent hydrolases"/>
    <property type="match status" value="1"/>
</dbReference>
<dbReference type="InterPro" id="IPR006680">
    <property type="entry name" value="Amidohydro-rel"/>
</dbReference>
<accession>A0A9J6RR11</accession>
<dbReference type="Pfam" id="PF01979">
    <property type="entry name" value="Amidohydro_1"/>
    <property type="match status" value="1"/>
</dbReference>
<organism evidence="6 7">
    <name type="scientific">Dasania phycosphaerae</name>
    <dbReference type="NCBI Taxonomy" id="2950436"/>
    <lineage>
        <taxon>Bacteria</taxon>
        <taxon>Pseudomonadati</taxon>
        <taxon>Pseudomonadota</taxon>
        <taxon>Gammaproteobacteria</taxon>
        <taxon>Cellvibrionales</taxon>
        <taxon>Spongiibacteraceae</taxon>
        <taxon>Dasania</taxon>
    </lineage>
</organism>
<name>A0A9J6RR11_9GAMM</name>
<dbReference type="AlphaFoldDB" id="A0A9J6RR11"/>
<dbReference type="InterPro" id="IPR050287">
    <property type="entry name" value="MTA/SAH_deaminase"/>
</dbReference>
<proteinExistence type="inferred from homology"/>
<evidence type="ECO:0000256" key="2">
    <source>
        <dbReference type="ARBA" id="ARBA00022723"/>
    </source>
</evidence>
<dbReference type="GO" id="GO:0016814">
    <property type="term" value="F:hydrolase activity, acting on carbon-nitrogen (but not peptide) bonds, in cyclic amidines"/>
    <property type="evidence" value="ECO:0007669"/>
    <property type="project" value="UniProtKB-ARBA"/>
</dbReference>
<keyword evidence="2" id="KW-0479">Metal-binding</keyword>
<evidence type="ECO:0000313" key="6">
    <source>
        <dbReference type="EMBL" id="MCZ0866908.1"/>
    </source>
</evidence>
<evidence type="ECO:0000256" key="3">
    <source>
        <dbReference type="ARBA" id="ARBA00022801"/>
    </source>
</evidence>
<feature type="domain" description="Amidohydrolase-related" evidence="5">
    <location>
        <begin position="66"/>
        <end position="415"/>
    </location>
</feature>
<dbReference type="InterPro" id="IPR011059">
    <property type="entry name" value="Metal-dep_hydrolase_composite"/>
</dbReference>
<evidence type="ECO:0000256" key="4">
    <source>
        <dbReference type="ARBA" id="ARBA00022833"/>
    </source>
</evidence>
<dbReference type="GO" id="GO:0046872">
    <property type="term" value="F:metal ion binding"/>
    <property type="evidence" value="ECO:0007669"/>
    <property type="project" value="UniProtKB-KW"/>
</dbReference>
<evidence type="ECO:0000313" key="7">
    <source>
        <dbReference type="Proteomes" id="UP001069090"/>
    </source>
</evidence>
<comment type="caution">
    <text evidence="6">The sequence shown here is derived from an EMBL/GenBank/DDBJ whole genome shotgun (WGS) entry which is preliminary data.</text>
</comment>
<dbReference type="Gene3D" id="2.30.40.10">
    <property type="entry name" value="Urease, subunit C, domain 1"/>
    <property type="match status" value="1"/>
</dbReference>
<dbReference type="CDD" id="cd01298">
    <property type="entry name" value="ATZ_TRZ_like"/>
    <property type="match status" value="1"/>
</dbReference>
<dbReference type="Proteomes" id="UP001069090">
    <property type="component" value="Unassembled WGS sequence"/>
</dbReference>
<keyword evidence="7" id="KW-1185">Reference proteome</keyword>
<reference evidence="6 7" key="1">
    <citation type="submission" date="2022-12" db="EMBL/GenBank/DDBJ databases">
        <title>Dasania phycosphaerae sp. nov., isolated from particulate material of the south coast of Korea.</title>
        <authorList>
            <person name="Jiang Y."/>
        </authorList>
    </citation>
    <scope>NUCLEOTIDE SEQUENCE [LARGE SCALE GENOMIC DNA]</scope>
    <source>
        <strain evidence="6 7">GY-19</strain>
    </source>
</reference>
<dbReference type="FunFam" id="3.20.20.140:FF:000014">
    <property type="entry name" value="5-methylthioadenosine/S-adenosylhomocysteine deaminase"/>
    <property type="match status" value="1"/>
</dbReference>
<dbReference type="EMBL" id="JAPTGG010000018">
    <property type="protein sequence ID" value="MCZ0866908.1"/>
    <property type="molecule type" value="Genomic_DNA"/>
</dbReference>